<dbReference type="RefSeq" id="WP_238179833.1">
    <property type="nucleotide sequence ID" value="NZ_BPQI01000270.1"/>
</dbReference>
<organism evidence="4 5">
    <name type="scientific">Methylobacterium dankookense</name>
    <dbReference type="NCBI Taxonomy" id="560405"/>
    <lineage>
        <taxon>Bacteria</taxon>
        <taxon>Pseudomonadati</taxon>
        <taxon>Pseudomonadota</taxon>
        <taxon>Alphaproteobacteria</taxon>
        <taxon>Hyphomicrobiales</taxon>
        <taxon>Methylobacteriaceae</taxon>
        <taxon>Methylobacterium</taxon>
    </lineage>
</organism>
<dbReference type="EMBL" id="BPQI01000270">
    <property type="protein sequence ID" value="GJD59863.1"/>
    <property type="molecule type" value="Genomic_DNA"/>
</dbReference>
<gene>
    <name evidence="4" type="primary">badR</name>
    <name evidence="3" type="ORF">IFDJLNFL_5794</name>
    <name evidence="4" type="ORF">MTDSW087_05851</name>
</gene>
<name>A0A564G8G6_9HYPH</name>
<dbReference type="Proteomes" id="UP000401717">
    <property type="component" value="Unassembled WGS sequence"/>
</dbReference>
<dbReference type="GO" id="GO:0006950">
    <property type="term" value="P:response to stress"/>
    <property type="evidence" value="ECO:0007669"/>
    <property type="project" value="TreeGrafter"/>
</dbReference>
<evidence type="ECO:0000313" key="4">
    <source>
        <dbReference type="EMBL" id="VUF16100.1"/>
    </source>
</evidence>
<dbReference type="AlphaFoldDB" id="A0A564G8G6"/>
<reference evidence="3" key="2">
    <citation type="journal article" date="2021" name="Front. Microbiol.">
        <title>Comprehensive Comparative Genomics and Phenotyping of Methylobacterium Species.</title>
        <authorList>
            <person name="Alessa O."/>
            <person name="Ogura Y."/>
            <person name="Fujitani Y."/>
            <person name="Takami H."/>
            <person name="Hayashi T."/>
            <person name="Sahin N."/>
            <person name="Tani A."/>
        </authorList>
    </citation>
    <scope>NUCLEOTIDE SEQUENCE</scope>
    <source>
        <strain evidence="3">DSM 22415</strain>
    </source>
</reference>
<reference evidence="3" key="3">
    <citation type="submission" date="2021-08" db="EMBL/GenBank/DDBJ databases">
        <authorList>
            <person name="Tani A."/>
            <person name="Ola A."/>
            <person name="Ogura Y."/>
            <person name="Katsura K."/>
            <person name="Hayashi T."/>
        </authorList>
    </citation>
    <scope>NUCLEOTIDE SEQUENCE</scope>
    <source>
        <strain evidence="3">DSM 22415</strain>
    </source>
</reference>
<evidence type="ECO:0000313" key="3">
    <source>
        <dbReference type="EMBL" id="GJD59863.1"/>
    </source>
</evidence>
<accession>A0A564G8G6</accession>
<dbReference type="PANTHER" id="PTHR33164">
    <property type="entry name" value="TRANSCRIPTIONAL REGULATOR, MARR FAMILY"/>
    <property type="match status" value="1"/>
</dbReference>
<dbReference type="SMART" id="SM00347">
    <property type="entry name" value="HTH_MARR"/>
    <property type="match status" value="1"/>
</dbReference>
<feature type="domain" description="HTH marR-type" evidence="2">
    <location>
        <begin position="1"/>
        <end position="161"/>
    </location>
</feature>
<reference evidence="4 5" key="1">
    <citation type="submission" date="2019-06" db="EMBL/GenBank/DDBJ databases">
        <authorList>
            <person name="Rodrigo-Torres L."/>
            <person name="Arahal R. D."/>
            <person name="Lucena T."/>
        </authorList>
    </citation>
    <scope>NUCLEOTIDE SEQUENCE [LARGE SCALE GENOMIC DNA]</scope>
    <source>
        <strain evidence="4 5">SW08-7</strain>
    </source>
</reference>
<evidence type="ECO:0000313" key="5">
    <source>
        <dbReference type="Proteomes" id="UP000401717"/>
    </source>
</evidence>
<dbReference type="Pfam" id="PF12802">
    <property type="entry name" value="MarR_2"/>
    <property type="match status" value="1"/>
</dbReference>
<protein>
    <submittedName>
        <fullName evidence="4">Transcriptional activatory protein BadR</fullName>
    </submittedName>
</protein>
<dbReference type="Proteomes" id="UP001055303">
    <property type="component" value="Unassembled WGS sequence"/>
</dbReference>
<dbReference type="EMBL" id="CABFVH010000095">
    <property type="protein sequence ID" value="VUF16100.1"/>
    <property type="molecule type" value="Genomic_DNA"/>
</dbReference>
<dbReference type="Gene3D" id="1.10.10.10">
    <property type="entry name" value="Winged helix-like DNA-binding domain superfamily/Winged helix DNA-binding domain"/>
    <property type="match status" value="1"/>
</dbReference>
<dbReference type="PANTHER" id="PTHR33164:SF43">
    <property type="entry name" value="HTH-TYPE TRANSCRIPTIONAL REPRESSOR YETL"/>
    <property type="match status" value="1"/>
</dbReference>
<dbReference type="PROSITE" id="PS50995">
    <property type="entry name" value="HTH_MARR_2"/>
    <property type="match status" value="1"/>
</dbReference>
<feature type="region of interest" description="Disordered" evidence="1">
    <location>
        <begin position="1"/>
        <end position="21"/>
    </location>
</feature>
<evidence type="ECO:0000313" key="6">
    <source>
        <dbReference type="Proteomes" id="UP001055303"/>
    </source>
</evidence>
<dbReference type="PRINTS" id="PR00598">
    <property type="entry name" value="HTHMARR"/>
</dbReference>
<dbReference type="InterPro" id="IPR039422">
    <property type="entry name" value="MarR/SlyA-like"/>
</dbReference>
<keyword evidence="6" id="KW-1185">Reference proteome</keyword>
<evidence type="ECO:0000259" key="2">
    <source>
        <dbReference type="PROSITE" id="PS50995"/>
    </source>
</evidence>
<dbReference type="InterPro" id="IPR036390">
    <property type="entry name" value="WH_DNA-bd_sf"/>
</dbReference>
<proteinExistence type="predicted"/>
<dbReference type="InterPro" id="IPR036388">
    <property type="entry name" value="WH-like_DNA-bd_sf"/>
</dbReference>
<evidence type="ECO:0000256" key="1">
    <source>
        <dbReference type="SAM" id="MobiDB-lite"/>
    </source>
</evidence>
<dbReference type="SUPFAM" id="SSF46785">
    <property type="entry name" value="Winged helix' DNA-binding domain"/>
    <property type="match status" value="1"/>
</dbReference>
<sequence>MAQSAALLAQSETEGPDALSRDDPKLGLRAWLRLFGCSTLIENEIRKRLREEFDFTLPRFDLLAQLDKAEDGLVLGEASRRLMVSAGNITAITEGLLKTGYIVRDPDPNDKRVQRIRMTHAGRAAFKVMASAHADWINELFSALSAEEITALDRTLTKLKHGLQARLEK</sequence>
<dbReference type="InterPro" id="IPR000835">
    <property type="entry name" value="HTH_MarR-typ"/>
</dbReference>
<dbReference type="GO" id="GO:0003700">
    <property type="term" value="F:DNA-binding transcription factor activity"/>
    <property type="evidence" value="ECO:0007669"/>
    <property type="project" value="InterPro"/>
</dbReference>